<sequence>MVVDNTRQGLVSCPYDIYWKYIVFYVQVVNMKNQGYGLAADIWSLGCTVLEMLTRQLPYSPLECRIEVFKMRLRVKKMVWVVVEAQIHVDLDLSPGIGGCQFAGACVTVVCFPFGLWMQALFRIGRAIPPPVPDSLSEEARHFILQCLQVNPDARPTAAQLLDHPFVKRPLSLSSGSASPHNPWRRI</sequence>
<evidence type="ECO:0000313" key="9">
    <source>
        <dbReference type="Proteomes" id="UP001187471"/>
    </source>
</evidence>
<proteinExistence type="inferred from homology"/>
<dbReference type="EMBL" id="JAVXUO010001307">
    <property type="protein sequence ID" value="KAK2983711.1"/>
    <property type="molecule type" value="Genomic_DNA"/>
</dbReference>
<dbReference type="Proteomes" id="UP001187471">
    <property type="component" value="Unassembled WGS sequence"/>
</dbReference>
<dbReference type="Pfam" id="PF00069">
    <property type="entry name" value="Pkinase"/>
    <property type="match status" value="1"/>
</dbReference>
<dbReference type="AlphaFoldDB" id="A0AA88RQJ9"/>
<comment type="caution">
    <text evidence="8">The sequence shown here is derived from an EMBL/GenBank/DDBJ whole genome shotgun (WGS) entry which is preliminary data.</text>
</comment>
<comment type="similarity">
    <text evidence="1">Belongs to the protein kinase superfamily. STE Ser/Thr protein kinase family. MAP kinase kinase kinase subfamily.</text>
</comment>
<gene>
    <name evidence="8" type="ORF">RJ640_002238</name>
</gene>
<dbReference type="PROSITE" id="PS50011">
    <property type="entry name" value="PROTEIN_KINASE_DOM"/>
    <property type="match status" value="1"/>
</dbReference>
<dbReference type="Gene3D" id="1.10.510.10">
    <property type="entry name" value="Transferase(Phosphotransferase) domain 1"/>
    <property type="match status" value="1"/>
</dbReference>
<dbReference type="PANTHER" id="PTHR48016:SF29">
    <property type="entry name" value="MITOGEN-ACTIVATED PROTEIN KINASE KINASE KINASE 1-RELATED"/>
    <property type="match status" value="1"/>
</dbReference>
<dbReference type="InterPro" id="IPR050538">
    <property type="entry name" value="MAP_kinase_kinase_kinase"/>
</dbReference>
<evidence type="ECO:0000256" key="6">
    <source>
        <dbReference type="ARBA" id="ARBA00022840"/>
    </source>
</evidence>
<evidence type="ECO:0000256" key="2">
    <source>
        <dbReference type="ARBA" id="ARBA00022527"/>
    </source>
</evidence>
<reference evidence="8" key="1">
    <citation type="submission" date="2022-12" db="EMBL/GenBank/DDBJ databases">
        <title>Draft genome assemblies for two species of Escallonia (Escalloniales).</title>
        <authorList>
            <person name="Chanderbali A."/>
            <person name="Dervinis C."/>
            <person name="Anghel I."/>
            <person name="Soltis D."/>
            <person name="Soltis P."/>
            <person name="Zapata F."/>
        </authorList>
    </citation>
    <scope>NUCLEOTIDE SEQUENCE</scope>
    <source>
        <strain evidence="8">UCBG92.1500</strain>
        <tissue evidence="8">Leaf</tissue>
    </source>
</reference>
<keyword evidence="4" id="KW-0547">Nucleotide-binding</keyword>
<keyword evidence="3" id="KW-0808">Transferase</keyword>
<evidence type="ECO:0000256" key="5">
    <source>
        <dbReference type="ARBA" id="ARBA00022777"/>
    </source>
</evidence>
<organism evidence="8 9">
    <name type="scientific">Escallonia rubra</name>
    <dbReference type="NCBI Taxonomy" id="112253"/>
    <lineage>
        <taxon>Eukaryota</taxon>
        <taxon>Viridiplantae</taxon>
        <taxon>Streptophyta</taxon>
        <taxon>Embryophyta</taxon>
        <taxon>Tracheophyta</taxon>
        <taxon>Spermatophyta</taxon>
        <taxon>Magnoliopsida</taxon>
        <taxon>eudicotyledons</taxon>
        <taxon>Gunneridae</taxon>
        <taxon>Pentapetalae</taxon>
        <taxon>asterids</taxon>
        <taxon>campanulids</taxon>
        <taxon>Escalloniales</taxon>
        <taxon>Escalloniaceae</taxon>
        <taxon>Escallonia</taxon>
    </lineage>
</organism>
<keyword evidence="9" id="KW-1185">Reference proteome</keyword>
<dbReference type="InterPro" id="IPR000719">
    <property type="entry name" value="Prot_kinase_dom"/>
</dbReference>
<name>A0AA88RQJ9_9ASTE</name>
<evidence type="ECO:0000256" key="3">
    <source>
        <dbReference type="ARBA" id="ARBA00022679"/>
    </source>
</evidence>
<evidence type="ECO:0000256" key="1">
    <source>
        <dbReference type="ARBA" id="ARBA00006529"/>
    </source>
</evidence>
<dbReference type="GO" id="GO:0004709">
    <property type="term" value="F:MAP kinase kinase kinase activity"/>
    <property type="evidence" value="ECO:0007669"/>
    <property type="project" value="TreeGrafter"/>
</dbReference>
<protein>
    <recommendedName>
        <fullName evidence="7">Protein kinase domain-containing protein</fullName>
    </recommendedName>
</protein>
<accession>A0AA88RQJ9</accession>
<feature type="domain" description="Protein kinase" evidence="7">
    <location>
        <begin position="1"/>
        <end position="167"/>
    </location>
</feature>
<dbReference type="GO" id="GO:0005524">
    <property type="term" value="F:ATP binding"/>
    <property type="evidence" value="ECO:0007669"/>
    <property type="project" value="UniProtKB-KW"/>
</dbReference>
<dbReference type="PANTHER" id="PTHR48016">
    <property type="entry name" value="MAP KINASE KINASE KINASE SSK2-RELATED-RELATED"/>
    <property type="match status" value="1"/>
</dbReference>
<dbReference type="InterPro" id="IPR011009">
    <property type="entry name" value="Kinase-like_dom_sf"/>
</dbReference>
<evidence type="ECO:0000256" key="4">
    <source>
        <dbReference type="ARBA" id="ARBA00022741"/>
    </source>
</evidence>
<dbReference type="SUPFAM" id="SSF56112">
    <property type="entry name" value="Protein kinase-like (PK-like)"/>
    <property type="match status" value="1"/>
</dbReference>
<keyword evidence="5" id="KW-0418">Kinase</keyword>
<evidence type="ECO:0000313" key="8">
    <source>
        <dbReference type="EMBL" id="KAK2983711.1"/>
    </source>
</evidence>
<keyword evidence="2" id="KW-0723">Serine/threonine-protein kinase</keyword>
<evidence type="ECO:0000259" key="7">
    <source>
        <dbReference type="PROSITE" id="PS50011"/>
    </source>
</evidence>
<keyword evidence="6" id="KW-0067">ATP-binding</keyword>
<dbReference type="GO" id="GO:0005737">
    <property type="term" value="C:cytoplasm"/>
    <property type="evidence" value="ECO:0007669"/>
    <property type="project" value="TreeGrafter"/>
</dbReference>